<dbReference type="InterPro" id="IPR036249">
    <property type="entry name" value="Thioredoxin-like_sf"/>
</dbReference>
<evidence type="ECO:0000313" key="4">
    <source>
        <dbReference type="Proteomes" id="UP001107558"/>
    </source>
</evidence>
<dbReference type="OrthoDB" id="19690at2759"/>
<dbReference type="AlphaFoldDB" id="S6B7X8"/>
<gene>
    <name evidence="2" type="primary">PvTrx20</name>
    <name evidence="3" type="ORF">PVAND_017491</name>
</gene>
<dbReference type="Proteomes" id="UP001107558">
    <property type="component" value="Chromosome 4"/>
</dbReference>
<dbReference type="PANTHER" id="PTHR45663:SF11">
    <property type="entry name" value="GEO12009P1"/>
    <property type="match status" value="1"/>
</dbReference>
<dbReference type="Gene3D" id="3.40.30.10">
    <property type="entry name" value="Glutaredoxin"/>
    <property type="match status" value="1"/>
</dbReference>
<keyword evidence="4" id="KW-1185">Reference proteome</keyword>
<reference evidence="3" key="2">
    <citation type="submission" date="2021-03" db="EMBL/GenBank/DDBJ databases">
        <title>Chromosome level genome of the anhydrobiotic midge Polypedilum vanderplanki.</title>
        <authorList>
            <person name="Yoshida Y."/>
            <person name="Kikawada T."/>
            <person name="Gusev O."/>
        </authorList>
    </citation>
    <scope>NUCLEOTIDE SEQUENCE</scope>
    <source>
        <strain evidence="3">NIAS01</strain>
        <tissue evidence="3">Whole body or cell culture</tissue>
    </source>
</reference>
<dbReference type="SUPFAM" id="SSF52833">
    <property type="entry name" value="Thioredoxin-like"/>
    <property type="match status" value="1"/>
</dbReference>
<dbReference type="CDD" id="cd02947">
    <property type="entry name" value="TRX_family"/>
    <property type="match status" value="1"/>
</dbReference>
<dbReference type="GO" id="GO:0005829">
    <property type="term" value="C:cytosol"/>
    <property type="evidence" value="ECO:0007669"/>
    <property type="project" value="TreeGrafter"/>
</dbReference>
<name>S6B7X8_POLVA</name>
<dbReference type="GO" id="GO:0015035">
    <property type="term" value="F:protein-disulfide reductase activity"/>
    <property type="evidence" value="ECO:0007669"/>
    <property type="project" value="TreeGrafter"/>
</dbReference>
<evidence type="ECO:0000313" key="3">
    <source>
        <dbReference type="EMBL" id="KAG5669606.1"/>
    </source>
</evidence>
<proteinExistence type="evidence at transcript level"/>
<dbReference type="Pfam" id="PF00085">
    <property type="entry name" value="Thioredoxin"/>
    <property type="match status" value="1"/>
</dbReference>
<evidence type="ECO:0000259" key="1">
    <source>
        <dbReference type="Pfam" id="PF00085"/>
    </source>
</evidence>
<protein>
    <submittedName>
        <fullName evidence="2">Thioredoxin</fullName>
    </submittedName>
</protein>
<dbReference type="EMBL" id="AB842151">
    <property type="protein sequence ID" value="BAN67608.1"/>
    <property type="molecule type" value="mRNA"/>
</dbReference>
<accession>S6B7X8</accession>
<evidence type="ECO:0000313" key="2">
    <source>
        <dbReference type="EMBL" id="BAN67608.1"/>
    </source>
</evidence>
<feature type="domain" description="Thioredoxin" evidence="1">
    <location>
        <begin position="11"/>
        <end position="107"/>
    </location>
</feature>
<dbReference type="EMBL" id="JADBJN010000004">
    <property type="protein sequence ID" value="KAG5669606.1"/>
    <property type="molecule type" value="Genomic_DNA"/>
</dbReference>
<dbReference type="PANTHER" id="PTHR45663">
    <property type="entry name" value="GEO12009P1"/>
    <property type="match status" value="1"/>
</dbReference>
<reference evidence="2" key="1">
    <citation type="submission" date="2013-07" db="EMBL/GenBank/DDBJ databases">
        <title>Functional and evolutionary insights for the origin and mechanisms of complete desiccation tolerance from genome of the sleeping chironomid Polypedilum vanderplanki.</title>
        <authorList>
            <person name="Gusev O."/>
            <person name="Suetsugu Y."/>
            <person name="Cornette R."/>
            <person name="Kawashima T."/>
            <person name="Logacheva M."/>
            <person name="Kondrashev A."/>
            <person name="Penin A."/>
            <person name="Hatanaka R."/>
            <person name="Kikuta S."/>
            <person name="Shimura S."/>
            <person name="Katayose Y."/>
            <person name="Matsumoto T."/>
            <person name="Shagimardanova E."/>
            <person name="Alexeev D."/>
            <person name="Govorun V."/>
            <person name="Wisecaver J."/>
            <person name="Mikheyev A."/>
            <person name="Koyanagi R."/>
            <person name="Nishiyama T."/>
            <person name="Shigenobu S."/>
            <person name="Shibata T.F."/>
            <person name="Hasebe M."/>
            <person name="Okuda T."/>
            <person name="Satoh N."/>
            <person name="Kikawada T."/>
        </authorList>
    </citation>
    <scope>NUCLEOTIDE SEQUENCE</scope>
</reference>
<organism evidence="2">
    <name type="scientific">Polypedilum vanderplanki</name>
    <name type="common">Sleeping chironomid midge</name>
    <dbReference type="NCBI Taxonomy" id="319348"/>
    <lineage>
        <taxon>Eukaryota</taxon>
        <taxon>Metazoa</taxon>
        <taxon>Ecdysozoa</taxon>
        <taxon>Arthropoda</taxon>
        <taxon>Hexapoda</taxon>
        <taxon>Insecta</taxon>
        <taxon>Pterygota</taxon>
        <taxon>Neoptera</taxon>
        <taxon>Endopterygota</taxon>
        <taxon>Diptera</taxon>
        <taxon>Nematocera</taxon>
        <taxon>Chironomoidea</taxon>
        <taxon>Chironomidae</taxon>
        <taxon>Chironominae</taxon>
        <taxon>Polypedilum</taxon>
        <taxon>Polypedilum</taxon>
    </lineage>
</organism>
<dbReference type="GO" id="GO:0045454">
    <property type="term" value="P:cell redox homeostasis"/>
    <property type="evidence" value="ECO:0007669"/>
    <property type="project" value="TreeGrafter"/>
</dbReference>
<dbReference type="InterPro" id="IPR013766">
    <property type="entry name" value="Thioredoxin_domain"/>
</dbReference>
<sequence length="132" mass="15183">MPAKDIFDVKDERDFEERVLRSKEPIIISFDTPMSDTCKINQERLVKVVENGKKNLAIAKVDITQLEDIARKYDAMAVPTVAVACDGKIRSQVTGMQEPDDIKNFVRESLLDRQKSIDEELEFPIYVGPRYY</sequence>